<dbReference type="EMBL" id="JAUDCK010000007">
    <property type="protein sequence ID" value="MDM8195320.1"/>
    <property type="molecule type" value="Genomic_DNA"/>
</dbReference>
<dbReference type="RefSeq" id="WP_168080756.1">
    <property type="nucleotide sequence ID" value="NZ_JAUDCK010000007.1"/>
</dbReference>
<dbReference type="SUPFAM" id="SSF54637">
    <property type="entry name" value="Thioesterase/thiol ester dehydrase-isomerase"/>
    <property type="match status" value="2"/>
</dbReference>
<gene>
    <name evidence="10" type="ORF">QUV98_03180</name>
</gene>
<feature type="domain" description="Acyl-ACP thioesterase-like C-terminal" evidence="9">
    <location>
        <begin position="148"/>
        <end position="220"/>
    </location>
</feature>
<dbReference type="PANTHER" id="PTHR31727:SF6">
    <property type="entry name" value="OLEOYL-ACYL CARRIER PROTEIN THIOESTERASE 1, CHLOROPLASTIC"/>
    <property type="match status" value="1"/>
</dbReference>
<protein>
    <submittedName>
        <fullName evidence="10">Thioesterase</fullName>
    </submittedName>
</protein>
<comment type="similarity">
    <text evidence="1">Belongs to the acyl-ACP thioesterase family.</text>
</comment>
<evidence type="ECO:0000256" key="1">
    <source>
        <dbReference type="ARBA" id="ARBA00006500"/>
    </source>
</evidence>
<dbReference type="InterPro" id="IPR045023">
    <property type="entry name" value="FATA/B"/>
</dbReference>
<feature type="domain" description="Acyl-ACP thioesterase N-terminal hotdog" evidence="8">
    <location>
        <begin position="12"/>
        <end position="120"/>
    </location>
</feature>
<dbReference type="Pfam" id="PF20791">
    <property type="entry name" value="Acyl-ACP_TE_C"/>
    <property type="match status" value="1"/>
</dbReference>
<dbReference type="InterPro" id="IPR002864">
    <property type="entry name" value="Acyl-ACP_thioesterase_NHD"/>
</dbReference>
<keyword evidence="11" id="KW-1185">Reference proteome</keyword>
<dbReference type="Pfam" id="PF01643">
    <property type="entry name" value="Acyl-ACP_TE"/>
    <property type="match status" value="1"/>
</dbReference>
<evidence type="ECO:0000256" key="7">
    <source>
        <dbReference type="ARBA" id="ARBA00023160"/>
    </source>
</evidence>
<accession>A0ABT7UGQ4</accession>
<dbReference type="Proteomes" id="UP001529275">
    <property type="component" value="Unassembled WGS sequence"/>
</dbReference>
<keyword evidence="3" id="KW-0378">Hydrolase</keyword>
<evidence type="ECO:0000259" key="8">
    <source>
        <dbReference type="Pfam" id="PF01643"/>
    </source>
</evidence>
<name>A0ABT7UGQ4_9FIRM</name>
<evidence type="ECO:0000256" key="6">
    <source>
        <dbReference type="ARBA" id="ARBA00023098"/>
    </source>
</evidence>
<organism evidence="10 11">
    <name type="scientific">Massilimicrobiota timonensis</name>
    <dbReference type="NCBI Taxonomy" id="1776392"/>
    <lineage>
        <taxon>Bacteria</taxon>
        <taxon>Bacillati</taxon>
        <taxon>Bacillota</taxon>
        <taxon>Erysipelotrichia</taxon>
        <taxon>Erysipelotrichales</taxon>
        <taxon>Erysipelotrichaceae</taxon>
        <taxon>Massilimicrobiota</taxon>
    </lineage>
</organism>
<keyword evidence="7" id="KW-0275">Fatty acid biosynthesis</keyword>
<dbReference type="InterPro" id="IPR029069">
    <property type="entry name" value="HotDog_dom_sf"/>
</dbReference>
<proteinExistence type="inferred from homology"/>
<evidence type="ECO:0000256" key="2">
    <source>
        <dbReference type="ARBA" id="ARBA00022516"/>
    </source>
</evidence>
<keyword evidence="5" id="KW-0809">Transit peptide</keyword>
<dbReference type="InterPro" id="IPR049427">
    <property type="entry name" value="Acyl-ACP_TE_C"/>
</dbReference>
<evidence type="ECO:0000256" key="5">
    <source>
        <dbReference type="ARBA" id="ARBA00022946"/>
    </source>
</evidence>
<evidence type="ECO:0000259" key="9">
    <source>
        <dbReference type="Pfam" id="PF20791"/>
    </source>
</evidence>
<evidence type="ECO:0000313" key="11">
    <source>
        <dbReference type="Proteomes" id="UP001529275"/>
    </source>
</evidence>
<comment type="caution">
    <text evidence="10">The sequence shown here is derived from an EMBL/GenBank/DDBJ whole genome shotgun (WGS) entry which is preliminary data.</text>
</comment>
<reference evidence="10 11" key="2">
    <citation type="submission" date="2023-06" db="EMBL/GenBank/DDBJ databases">
        <authorList>
            <person name="Zeman M."/>
            <person name="Kubasova T."/>
            <person name="Jahodarova E."/>
            <person name="Nykrynova M."/>
            <person name="Rychlik I."/>
        </authorList>
    </citation>
    <scope>NUCLEOTIDE SEQUENCE [LARGE SCALE GENOMIC DNA]</scope>
    <source>
        <strain evidence="10 11">ET341</strain>
    </source>
</reference>
<evidence type="ECO:0000313" key="10">
    <source>
        <dbReference type="EMBL" id="MDM8195320.1"/>
    </source>
</evidence>
<keyword evidence="4" id="KW-0276">Fatty acid metabolism</keyword>
<sequence>MEDLKSYETRVIEINEVDDMGEYFFHHLLNRFAQIATESAMKLGVWNYDMMSKYGWVVAKQYLHLDEPIHYQDCIELSTTISKGTYVSFPRYYYIKKDNRLIGTCSSVWTLLDIQKRRMVSPQKIGITFPEAPLEHLLELPPAIQKDIEFQYMTERKVLYSDVDINQHMNNTRYVEWALDLIDFDKHHQCFISDLNIQYRKEIRPLEKVKLFMAENGHRYIVEGRNQEDEVYFTIEIYFHDR</sequence>
<evidence type="ECO:0000256" key="4">
    <source>
        <dbReference type="ARBA" id="ARBA00022832"/>
    </source>
</evidence>
<dbReference type="Gene3D" id="3.10.129.10">
    <property type="entry name" value="Hotdog Thioesterase"/>
    <property type="match status" value="2"/>
</dbReference>
<keyword evidence="2" id="KW-0444">Lipid biosynthesis</keyword>
<evidence type="ECO:0000256" key="3">
    <source>
        <dbReference type="ARBA" id="ARBA00022801"/>
    </source>
</evidence>
<reference evidence="11" key="1">
    <citation type="submission" date="2023-06" db="EMBL/GenBank/DDBJ databases">
        <title>Identification and characterization of horizontal gene transfer across gut microbiota members of farm animals based on homology search.</title>
        <authorList>
            <person name="Zeman M."/>
            <person name="Kubasova T."/>
            <person name="Jahodarova E."/>
            <person name="Nykrynova M."/>
            <person name="Rychlik I."/>
        </authorList>
    </citation>
    <scope>NUCLEOTIDE SEQUENCE [LARGE SCALE GENOMIC DNA]</scope>
    <source>
        <strain evidence="11">ET341</strain>
    </source>
</reference>
<keyword evidence="6" id="KW-0443">Lipid metabolism</keyword>
<dbReference type="PANTHER" id="PTHR31727">
    <property type="entry name" value="OLEOYL-ACYL CARRIER PROTEIN THIOESTERASE 1, CHLOROPLASTIC"/>
    <property type="match status" value="1"/>
</dbReference>